<dbReference type="PANTHER" id="PTHR32305:SF15">
    <property type="entry name" value="PROTEIN RHSA-RELATED"/>
    <property type="match status" value="1"/>
</dbReference>
<keyword evidence="2" id="KW-1185">Reference proteome</keyword>
<dbReference type="EMBL" id="WHJF01000259">
    <property type="protein sequence ID" value="NHZ67083.1"/>
    <property type="molecule type" value="Genomic_DNA"/>
</dbReference>
<dbReference type="NCBIfam" id="TIGR03696">
    <property type="entry name" value="Rhs_assc_core"/>
    <property type="match status" value="1"/>
</dbReference>
<comment type="caution">
    <text evidence="1">The sequence shown here is derived from an EMBL/GenBank/DDBJ whole genome shotgun (WGS) entry which is preliminary data.</text>
</comment>
<gene>
    <name evidence="1" type="ORF">F1735_33295</name>
</gene>
<dbReference type="RefSeq" id="WP_167241284.1">
    <property type="nucleotide sequence ID" value="NZ_WHJF01000259.1"/>
</dbReference>
<evidence type="ECO:0008006" key="3">
    <source>
        <dbReference type="Google" id="ProtNLM"/>
    </source>
</evidence>
<dbReference type="InterPro" id="IPR050708">
    <property type="entry name" value="T6SS_VgrG/RHS"/>
</dbReference>
<dbReference type="Gene3D" id="2.180.10.10">
    <property type="entry name" value="RHS repeat-associated core"/>
    <property type="match status" value="1"/>
</dbReference>
<reference evidence="1 2" key="1">
    <citation type="submission" date="2019-10" db="EMBL/GenBank/DDBJ databases">
        <title>Taxonomy of Antarctic Massilia spp.: description of Massilia rubra sp. nov., Massilia aquatica sp. nov., Massilia mucilaginosa sp. nov., Massilia frigida sp. nov. isolated from streams, lakes and regoliths.</title>
        <authorList>
            <person name="Holochova P."/>
            <person name="Sedlacek I."/>
            <person name="Kralova S."/>
            <person name="Maslanova I."/>
            <person name="Busse H.-J."/>
            <person name="Stankova E."/>
            <person name="Vrbovska V."/>
            <person name="Kovarovic V."/>
            <person name="Bartak M."/>
            <person name="Svec P."/>
            <person name="Pantucek R."/>
        </authorList>
    </citation>
    <scope>NUCLEOTIDE SEQUENCE [LARGE SCALE GENOMIC DNA]</scope>
    <source>
        <strain evidence="1 2">CCM 8694</strain>
    </source>
</reference>
<name>A0ABX0N3W4_9BURK</name>
<dbReference type="InterPro" id="IPR022385">
    <property type="entry name" value="Rhs_assc_core"/>
</dbReference>
<feature type="non-terminal residue" evidence="1">
    <location>
        <position position="1"/>
    </location>
</feature>
<accession>A0ABX0N3W4</accession>
<evidence type="ECO:0000313" key="2">
    <source>
        <dbReference type="Proteomes" id="UP000610594"/>
    </source>
</evidence>
<evidence type="ECO:0000313" key="1">
    <source>
        <dbReference type="EMBL" id="NHZ67083.1"/>
    </source>
</evidence>
<protein>
    <recommendedName>
        <fullName evidence="3">RHS repeat-associated core domain-containing protein</fullName>
    </recommendedName>
</protein>
<dbReference type="Proteomes" id="UP000610594">
    <property type="component" value="Unassembled WGS sequence"/>
</dbReference>
<organism evidence="1 2">
    <name type="scientific">Massilia genomosp. 1</name>
    <dbReference type="NCBI Taxonomy" id="2609280"/>
    <lineage>
        <taxon>Bacteria</taxon>
        <taxon>Pseudomonadati</taxon>
        <taxon>Pseudomonadota</taxon>
        <taxon>Betaproteobacteria</taxon>
        <taxon>Burkholderiales</taxon>
        <taxon>Oxalobacteraceae</taxon>
        <taxon>Telluria group</taxon>
        <taxon>Massilia</taxon>
    </lineage>
</organism>
<proteinExistence type="predicted"/>
<dbReference type="PANTHER" id="PTHR32305">
    <property type="match status" value="1"/>
</dbReference>
<sequence length="260" mass="29178">EYNSAGTPIQETIYLEGMPVAMVKPRASGAEENAYYVYADHLAAPRVITRASDNKMVWRWDGANPFGEDSPDENPNRLGNFSYNLRFPGQYYDRETNLHYNYFRDYDAQTGRYVQSDPIGLQGGINTYGYVEANPLRKTDPSGLQSLPSEPSLTPSRPYVPGPFDPVIPGTPAHDVWKRFAEKIIDWCTSSAEPAARESARDKQCKADWEKEYGACDQYWHLGGDAVRACRARANDRLTVCMKNQPGGPPVWTPGEMPGR</sequence>